<keyword evidence="1" id="KW-0436">Ligase</keyword>
<reference evidence="1 2" key="1">
    <citation type="journal article" date="2012" name="BMC Genomics">
        <title>Complete genome sequence of Saccharothrix espanaensis DSM 44229T and comparison to the other completely sequenced Pseudonocardiaceae.</title>
        <authorList>
            <person name="Strobel T."/>
            <person name="Al-Dilaimi A."/>
            <person name="Blom J."/>
            <person name="Gessner A."/>
            <person name="Kalinowski J."/>
            <person name="Luzhetska M."/>
            <person name="Puhler A."/>
            <person name="Szczepanowski R."/>
            <person name="Bechthold A."/>
            <person name="Ruckert C."/>
        </authorList>
    </citation>
    <scope>NUCLEOTIDE SEQUENCE [LARGE SCALE GENOMIC DNA]</scope>
    <source>
        <strain evidence="2">ATCC 51144 / DSM 44229 / JCM 9112 / NBRC 15066 / NRRL 15764</strain>
    </source>
</reference>
<organism evidence="1 2">
    <name type="scientific">Saccharothrix espanaensis (strain ATCC 51144 / DSM 44229 / JCM 9112 / NBRC 15066 / NRRL 15764)</name>
    <dbReference type="NCBI Taxonomy" id="1179773"/>
    <lineage>
        <taxon>Bacteria</taxon>
        <taxon>Bacillati</taxon>
        <taxon>Actinomycetota</taxon>
        <taxon>Actinomycetes</taxon>
        <taxon>Pseudonocardiales</taxon>
        <taxon>Pseudonocardiaceae</taxon>
        <taxon>Saccharothrix</taxon>
    </lineage>
</organism>
<dbReference type="Gene3D" id="3.40.50.12780">
    <property type="entry name" value="N-terminal domain of ligase-like"/>
    <property type="match status" value="1"/>
</dbReference>
<dbReference type="KEGG" id="sesp:BN6_51080"/>
<dbReference type="AlphaFoldDB" id="K0K657"/>
<dbReference type="STRING" id="1179773.BN6_51080"/>
<dbReference type="RefSeq" id="WP_015102486.1">
    <property type="nucleotide sequence ID" value="NC_019673.1"/>
</dbReference>
<dbReference type="InterPro" id="IPR042099">
    <property type="entry name" value="ANL_N_sf"/>
</dbReference>
<dbReference type="EMBL" id="HE804045">
    <property type="protein sequence ID" value="CCH32374.1"/>
    <property type="molecule type" value="Genomic_DNA"/>
</dbReference>
<evidence type="ECO:0000313" key="2">
    <source>
        <dbReference type="Proteomes" id="UP000006281"/>
    </source>
</evidence>
<accession>K0K657</accession>
<keyword evidence="2" id="KW-1185">Reference proteome</keyword>
<dbReference type="Gene3D" id="3.30.300.30">
    <property type="match status" value="1"/>
</dbReference>
<dbReference type="eggNOG" id="COG0318">
    <property type="taxonomic scope" value="Bacteria"/>
</dbReference>
<dbReference type="GO" id="GO:0016874">
    <property type="term" value="F:ligase activity"/>
    <property type="evidence" value="ECO:0007669"/>
    <property type="project" value="UniProtKB-KW"/>
</dbReference>
<dbReference type="PATRIC" id="fig|1179773.3.peg.5132"/>
<protein>
    <submittedName>
        <fullName evidence="1">Acyl-CoA synthetase (AMP-forming)/AMP-acid ligase II</fullName>
    </submittedName>
</protein>
<evidence type="ECO:0000313" key="1">
    <source>
        <dbReference type="EMBL" id="CCH32374.1"/>
    </source>
</evidence>
<gene>
    <name evidence="1" type="ordered locus">BN6_51080</name>
</gene>
<proteinExistence type="predicted"/>
<dbReference type="Proteomes" id="UP000006281">
    <property type="component" value="Chromosome"/>
</dbReference>
<name>K0K657_SACES</name>
<dbReference type="BioCyc" id="SESP1179773:BN6_RS24715-MONOMER"/>
<sequence>MSGSARRSTTAVNTSFQHVTPRELLEPAADGRPAFMTGAFGRTPWVVRWDLVPESRRRGLVFDLVRDGLTHSTSGTSGTPRQWYRDTGQAWCEAELLAGLLGPDRPDAIMSFAPPEHSYGTWTSVLLGAELGVPSWYRTGHGPPIPGAAGSRWVVVTIPSAFGTMRRELDWFEGVQTAVLHSTAMLPAVADEVVARLGPDRCRLIELFGSTETATIALRQHGEPPGEWALLPDVRFTADVPRAGDEFRLHVRSPRLAREPGRPRPDSWLMDDWVRRTGPARFRFEGRRSRLVNVNGVRVDLDAVEARLRAAVPGVDLACVPTRDPVRGEHFELLVVSPPAVPYDRLAAAFERLGVCPRAIAPVAAIDRSSTGKVRSMQFGRPR</sequence>
<dbReference type="HOGENOM" id="CLU_821134_0_0_11"/>
<dbReference type="OrthoDB" id="9787658at2"/>
<dbReference type="SUPFAM" id="SSF56801">
    <property type="entry name" value="Acetyl-CoA synthetase-like"/>
    <property type="match status" value="1"/>
</dbReference>
<dbReference type="InterPro" id="IPR045851">
    <property type="entry name" value="AMP-bd_C_sf"/>
</dbReference>